<feature type="compositionally biased region" description="Acidic residues" evidence="1">
    <location>
        <begin position="191"/>
        <end position="200"/>
    </location>
</feature>
<proteinExistence type="predicted"/>
<reference evidence="3" key="1">
    <citation type="journal article" date="2021" name="Nat. Commun.">
        <title>Genetic determinants of endophytism in the Arabidopsis root mycobiome.</title>
        <authorList>
            <person name="Mesny F."/>
            <person name="Miyauchi S."/>
            <person name="Thiergart T."/>
            <person name="Pickel B."/>
            <person name="Atanasova L."/>
            <person name="Karlsson M."/>
            <person name="Huettel B."/>
            <person name="Barry K.W."/>
            <person name="Haridas S."/>
            <person name="Chen C."/>
            <person name="Bauer D."/>
            <person name="Andreopoulos W."/>
            <person name="Pangilinan J."/>
            <person name="LaButti K."/>
            <person name="Riley R."/>
            <person name="Lipzen A."/>
            <person name="Clum A."/>
            <person name="Drula E."/>
            <person name="Henrissat B."/>
            <person name="Kohler A."/>
            <person name="Grigoriev I.V."/>
            <person name="Martin F.M."/>
            <person name="Hacquard S."/>
        </authorList>
    </citation>
    <scope>NUCLEOTIDE SEQUENCE</scope>
    <source>
        <strain evidence="3">MPI-CAGE-AT-0147</strain>
    </source>
</reference>
<dbReference type="PANTHER" id="PTHR40630:SF1">
    <property type="entry name" value="DNA-BINDING PROTEIN"/>
    <property type="match status" value="1"/>
</dbReference>
<gene>
    <name evidence="3" type="ORF">EDB81DRAFT_888650</name>
</gene>
<feature type="region of interest" description="Disordered" evidence="1">
    <location>
        <begin position="30"/>
        <end position="51"/>
    </location>
</feature>
<organism evidence="3 4">
    <name type="scientific">Dactylonectria macrodidyma</name>
    <dbReference type="NCBI Taxonomy" id="307937"/>
    <lineage>
        <taxon>Eukaryota</taxon>
        <taxon>Fungi</taxon>
        <taxon>Dikarya</taxon>
        <taxon>Ascomycota</taxon>
        <taxon>Pezizomycotina</taxon>
        <taxon>Sordariomycetes</taxon>
        <taxon>Hypocreomycetidae</taxon>
        <taxon>Hypocreales</taxon>
        <taxon>Nectriaceae</taxon>
        <taxon>Dactylonectria</taxon>
    </lineage>
</organism>
<name>A0A9P9E172_9HYPO</name>
<evidence type="ECO:0000256" key="1">
    <source>
        <dbReference type="SAM" id="MobiDB-lite"/>
    </source>
</evidence>
<feature type="compositionally biased region" description="Polar residues" evidence="1">
    <location>
        <begin position="174"/>
        <end position="184"/>
    </location>
</feature>
<feature type="domain" description="Hypervirulence associated protein TUDOR" evidence="2">
    <location>
        <begin position="245"/>
        <end position="306"/>
    </location>
</feature>
<evidence type="ECO:0000259" key="2">
    <source>
        <dbReference type="Pfam" id="PF11160"/>
    </source>
</evidence>
<dbReference type="EMBL" id="JAGMUV010000018">
    <property type="protein sequence ID" value="KAH7128872.1"/>
    <property type="molecule type" value="Genomic_DNA"/>
</dbReference>
<feature type="compositionally biased region" description="Basic and acidic residues" evidence="1">
    <location>
        <begin position="201"/>
        <end position="224"/>
    </location>
</feature>
<dbReference type="InterPro" id="IPR021331">
    <property type="entry name" value="Hva1_TUDOR"/>
</dbReference>
<feature type="region of interest" description="Disordered" evidence="1">
    <location>
        <begin position="122"/>
        <end position="290"/>
    </location>
</feature>
<dbReference type="Pfam" id="PF11160">
    <property type="entry name" value="Hva1_TUDOR"/>
    <property type="match status" value="1"/>
</dbReference>
<dbReference type="AlphaFoldDB" id="A0A9P9E172"/>
<dbReference type="PANTHER" id="PTHR40630">
    <property type="entry name" value="POSSIBLE DNA-BINDING PROTEIN"/>
    <property type="match status" value="1"/>
</dbReference>
<dbReference type="Pfam" id="PF11338">
    <property type="entry name" value="DUF3140"/>
    <property type="match status" value="1"/>
</dbReference>
<protein>
    <recommendedName>
        <fullName evidence="2">Hypervirulence associated protein TUDOR domain-containing protein</fullName>
    </recommendedName>
</protein>
<dbReference type="OrthoDB" id="2131339at2759"/>
<dbReference type="InterPro" id="IPR021487">
    <property type="entry name" value="DUF3140"/>
</dbReference>
<comment type="caution">
    <text evidence="3">The sequence shown here is derived from an EMBL/GenBank/DDBJ whole genome shotgun (WGS) entry which is preliminary data.</text>
</comment>
<evidence type="ECO:0000313" key="3">
    <source>
        <dbReference type="EMBL" id="KAH7128872.1"/>
    </source>
</evidence>
<accession>A0A9P9E172</accession>
<dbReference type="Proteomes" id="UP000738349">
    <property type="component" value="Unassembled WGS sequence"/>
</dbReference>
<feature type="compositionally biased region" description="Basic and acidic residues" evidence="1">
    <location>
        <begin position="122"/>
        <end position="145"/>
    </location>
</feature>
<keyword evidence="4" id="KW-1185">Reference proteome</keyword>
<feature type="compositionally biased region" description="Basic and acidic residues" evidence="1">
    <location>
        <begin position="257"/>
        <end position="288"/>
    </location>
</feature>
<evidence type="ECO:0000313" key="4">
    <source>
        <dbReference type="Proteomes" id="UP000738349"/>
    </source>
</evidence>
<sequence>MKDKKTVITEFNELVNMTAADLTAWLKSGSSNSAGWQKDDADGDGETVGHDSGRKIVDILNANPDKVGDEYTDDQIAHMRNVVAYCKRHLAQQSQGNKEKSTEDVKKTKYYASLKNWGHDLLKAEEAGDGRNDSEDSSEPEKVESTDTGGAHAGDKRRSTHTSSGANKRHETRSQAARKTSETASAKVDEESQNLEDTGSDTDHRDAAEDLDSERNLESEHTSVDEEAEDQKGPTKGSGQGPSKGDTVSWPWGAGHPEGEVLDVKEQKTTITTKRDNQVSRKGTKDDPAVIIDTGKSKAIKLSHELD</sequence>